<evidence type="ECO:0008006" key="5">
    <source>
        <dbReference type="Google" id="ProtNLM"/>
    </source>
</evidence>
<dbReference type="AlphaFoldDB" id="A0AA37USP2"/>
<evidence type="ECO:0000313" key="4">
    <source>
        <dbReference type="Proteomes" id="UP001055115"/>
    </source>
</evidence>
<dbReference type="GeneID" id="73331191"/>
<proteinExistence type="predicted"/>
<feature type="signal peptide" evidence="2">
    <location>
        <begin position="1"/>
        <end position="21"/>
    </location>
</feature>
<organism evidence="3 4">
    <name type="scientific">Colletotrichum spaethianum</name>
    <dbReference type="NCBI Taxonomy" id="700344"/>
    <lineage>
        <taxon>Eukaryota</taxon>
        <taxon>Fungi</taxon>
        <taxon>Dikarya</taxon>
        <taxon>Ascomycota</taxon>
        <taxon>Pezizomycotina</taxon>
        <taxon>Sordariomycetes</taxon>
        <taxon>Hypocreomycetidae</taxon>
        <taxon>Glomerellales</taxon>
        <taxon>Glomerellaceae</taxon>
        <taxon>Colletotrichum</taxon>
        <taxon>Colletotrichum spaethianum species complex</taxon>
    </lineage>
</organism>
<accession>A0AA37USP2</accession>
<evidence type="ECO:0000313" key="3">
    <source>
        <dbReference type="EMBL" id="GKT50208.1"/>
    </source>
</evidence>
<feature type="chain" id="PRO_5041206778" description="Secreted protein" evidence="2">
    <location>
        <begin position="22"/>
        <end position="90"/>
    </location>
</feature>
<feature type="compositionally biased region" description="Pro residues" evidence="1">
    <location>
        <begin position="71"/>
        <end position="80"/>
    </location>
</feature>
<name>A0AA37USP2_9PEZI</name>
<dbReference type="EMBL" id="BQXU01000035">
    <property type="protein sequence ID" value="GKT50208.1"/>
    <property type="molecule type" value="Genomic_DNA"/>
</dbReference>
<evidence type="ECO:0000256" key="2">
    <source>
        <dbReference type="SAM" id="SignalP"/>
    </source>
</evidence>
<dbReference type="Proteomes" id="UP001055115">
    <property type="component" value="Unassembled WGS sequence"/>
</dbReference>
<evidence type="ECO:0000256" key="1">
    <source>
        <dbReference type="SAM" id="MobiDB-lite"/>
    </source>
</evidence>
<gene>
    <name evidence="3" type="ORF">ColSpa_10389</name>
</gene>
<sequence length="90" mass="9811">MEGSLGCIIWGPFLLTNLALSASVVRSRWLGALGAWSLEEKGEEEEEEEEGCNWWAAVRCGAVTDQSWTSSPPPPPPPSPFVLQQPNELS</sequence>
<reference evidence="3 4" key="1">
    <citation type="submission" date="2022-03" db="EMBL/GenBank/DDBJ databases">
        <title>Genome data of Colletotrichum spp.</title>
        <authorList>
            <person name="Utami Y.D."/>
            <person name="Hiruma K."/>
        </authorList>
    </citation>
    <scope>NUCLEOTIDE SEQUENCE [LARGE SCALE GENOMIC DNA]</scope>
    <source>
        <strain evidence="3 4">MAFF 239500</strain>
    </source>
</reference>
<comment type="caution">
    <text evidence="3">The sequence shown here is derived from an EMBL/GenBank/DDBJ whole genome shotgun (WGS) entry which is preliminary data.</text>
</comment>
<protein>
    <recommendedName>
        <fullName evidence="5">Secreted protein</fullName>
    </recommendedName>
</protein>
<keyword evidence="4" id="KW-1185">Reference proteome</keyword>
<keyword evidence="2" id="KW-0732">Signal</keyword>
<dbReference type="RefSeq" id="XP_049132558.1">
    <property type="nucleotide sequence ID" value="XM_049276601.1"/>
</dbReference>
<feature type="region of interest" description="Disordered" evidence="1">
    <location>
        <begin position="64"/>
        <end position="90"/>
    </location>
</feature>